<evidence type="ECO:0000313" key="2">
    <source>
        <dbReference type="Proteomes" id="UP000254602"/>
    </source>
</evidence>
<proteinExistence type="predicted"/>
<protein>
    <submittedName>
        <fullName evidence="1">Uncharacterized protein</fullName>
    </submittedName>
</protein>
<evidence type="ECO:0000313" key="1">
    <source>
        <dbReference type="EMBL" id="SUD69000.1"/>
    </source>
</evidence>
<dbReference type="RefSeq" id="WP_115274318.1">
    <property type="nucleotide sequence ID" value="NZ_JABTYF010000023.1"/>
</dbReference>
<dbReference type="EMBL" id="UGUY01000001">
    <property type="protein sequence ID" value="SUD69000.1"/>
    <property type="molecule type" value="Genomic_DNA"/>
</dbReference>
<gene>
    <name evidence="1" type="ORF">NCTC7914_03128</name>
</gene>
<dbReference type="AlphaFoldDB" id="A0A379KN79"/>
<accession>A0A379KN79</accession>
<organism evidence="1 2">
    <name type="scientific">Pseudomonas putida</name>
    <name type="common">Arthrobacter siderocapsulatus</name>
    <dbReference type="NCBI Taxonomy" id="303"/>
    <lineage>
        <taxon>Bacteria</taxon>
        <taxon>Pseudomonadati</taxon>
        <taxon>Pseudomonadota</taxon>
        <taxon>Gammaproteobacteria</taxon>
        <taxon>Pseudomonadales</taxon>
        <taxon>Pseudomonadaceae</taxon>
        <taxon>Pseudomonas</taxon>
    </lineage>
</organism>
<dbReference type="Proteomes" id="UP000254602">
    <property type="component" value="Unassembled WGS sequence"/>
</dbReference>
<sequence>MNEGQEADGSRAAFHRQHKAMAVAQAERLLARRDEMQAAWLTWVAAQLYQSGPPPYVAMVRRELQRITQE</sequence>
<reference evidence="1 2" key="1">
    <citation type="submission" date="2018-06" db="EMBL/GenBank/DDBJ databases">
        <authorList>
            <consortium name="Pathogen Informatics"/>
            <person name="Doyle S."/>
        </authorList>
    </citation>
    <scope>NUCLEOTIDE SEQUENCE [LARGE SCALE GENOMIC DNA]</scope>
    <source>
        <strain evidence="1 2">NCTC7914</strain>
    </source>
</reference>
<name>A0A379KN79_PSEPU</name>